<evidence type="ECO:0000313" key="1">
    <source>
        <dbReference type="EMBL" id="GGR67635.1"/>
    </source>
</evidence>
<reference evidence="1" key="2">
    <citation type="submission" date="2020-09" db="EMBL/GenBank/DDBJ databases">
        <authorList>
            <person name="Sun Q."/>
            <person name="Ohkuma M."/>
        </authorList>
    </citation>
    <scope>NUCLEOTIDE SEQUENCE</scope>
    <source>
        <strain evidence="1">JCM 4386</strain>
    </source>
</reference>
<name>A0A918FQE6_9ACTN</name>
<sequence>MSLSTPTRVLARTTAVLVLTLGMATGTTGLLSGGEAHALPVTQGSFVFGGDEGDYISGGRSYAYATASQDRMDISADNAHNAVHLQLDGANGDWWSLDLAAPSGKVLAPGTYTGATRHPFNGPAEPGLDLSGNGRGCNTLTGEFTVADVEFGPQGYVTKLDATFEQHCEGGAAAARGEVHIDNPAPPAQLDLGLAVALDGTASTLNGKAGLHGTVSCSKPVRVDVSGNVTQVKRQKLIRGSFTAPVSCTPGAPTAWTATAVPTGDTPFQRGDVEVEARATATDPDYGQPVTAAETVAVRLKRA</sequence>
<organism evidence="1 2">
    <name type="scientific">Streptomyces humidus</name>
    <dbReference type="NCBI Taxonomy" id="52259"/>
    <lineage>
        <taxon>Bacteria</taxon>
        <taxon>Bacillati</taxon>
        <taxon>Actinomycetota</taxon>
        <taxon>Actinomycetes</taxon>
        <taxon>Kitasatosporales</taxon>
        <taxon>Streptomycetaceae</taxon>
        <taxon>Streptomyces</taxon>
    </lineage>
</organism>
<dbReference type="Proteomes" id="UP000606194">
    <property type="component" value="Unassembled WGS sequence"/>
</dbReference>
<dbReference type="EMBL" id="BMTL01000001">
    <property type="protein sequence ID" value="GGR67635.1"/>
    <property type="molecule type" value="Genomic_DNA"/>
</dbReference>
<dbReference type="RefSeq" id="WP_190147347.1">
    <property type="nucleotide sequence ID" value="NZ_BMTL01000001.1"/>
</dbReference>
<gene>
    <name evidence="1" type="ORF">GCM10010269_03040</name>
</gene>
<protein>
    <submittedName>
        <fullName evidence="1">Uncharacterized protein</fullName>
    </submittedName>
</protein>
<comment type="caution">
    <text evidence="1">The sequence shown here is derived from an EMBL/GenBank/DDBJ whole genome shotgun (WGS) entry which is preliminary data.</text>
</comment>
<proteinExistence type="predicted"/>
<dbReference type="AlphaFoldDB" id="A0A918FQE6"/>
<keyword evidence="2" id="KW-1185">Reference proteome</keyword>
<evidence type="ECO:0000313" key="2">
    <source>
        <dbReference type="Proteomes" id="UP000606194"/>
    </source>
</evidence>
<accession>A0A918FQE6</accession>
<reference evidence="1" key="1">
    <citation type="journal article" date="2014" name="Int. J. Syst. Evol. Microbiol.">
        <title>Complete genome sequence of Corynebacterium casei LMG S-19264T (=DSM 44701T), isolated from a smear-ripened cheese.</title>
        <authorList>
            <consortium name="US DOE Joint Genome Institute (JGI-PGF)"/>
            <person name="Walter F."/>
            <person name="Albersmeier A."/>
            <person name="Kalinowski J."/>
            <person name="Ruckert C."/>
        </authorList>
    </citation>
    <scope>NUCLEOTIDE SEQUENCE</scope>
    <source>
        <strain evidence="1">JCM 4386</strain>
    </source>
</reference>